<name>A0A835VBF0_VANPL</name>
<dbReference type="Proteomes" id="UP000639772">
    <property type="component" value="Chromosome 3"/>
</dbReference>
<feature type="transmembrane region" description="Helical" evidence="1">
    <location>
        <begin position="19"/>
        <end position="37"/>
    </location>
</feature>
<dbReference type="AlphaFoldDB" id="A0A835VBF0"/>
<dbReference type="InterPro" id="IPR019141">
    <property type="entry name" value="DUF2045"/>
</dbReference>
<organism evidence="2 3">
    <name type="scientific">Vanilla planifolia</name>
    <name type="common">Vanilla</name>
    <dbReference type="NCBI Taxonomy" id="51239"/>
    <lineage>
        <taxon>Eukaryota</taxon>
        <taxon>Viridiplantae</taxon>
        <taxon>Streptophyta</taxon>
        <taxon>Embryophyta</taxon>
        <taxon>Tracheophyta</taxon>
        <taxon>Spermatophyta</taxon>
        <taxon>Magnoliopsida</taxon>
        <taxon>Liliopsida</taxon>
        <taxon>Asparagales</taxon>
        <taxon>Orchidaceae</taxon>
        <taxon>Vanilloideae</taxon>
        <taxon>Vanilleae</taxon>
        <taxon>Vanilla</taxon>
    </lineage>
</organism>
<evidence type="ECO:0000256" key="1">
    <source>
        <dbReference type="SAM" id="Phobius"/>
    </source>
</evidence>
<keyword evidence="1" id="KW-0812">Transmembrane</keyword>
<keyword evidence="1" id="KW-0472">Membrane</keyword>
<dbReference type="OrthoDB" id="1641131at2759"/>
<comment type="caution">
    <text evidence="2">The sequence shown here is derived from an EMBL/GenBank/DDBJ whole genome shotgun (WGS) entry which is preliminary data.</text>
</comment>
<dbReference type="EMBL" id="JADCNM010000003">
    <property type="protein sequence ID" value="KAG0490765.1"/>
    <property type="molecule type" value="Genomic_DNA"/>
</dbReference>
<proteinExistence type="predicted"/>
<dbReference type="PANTHER" id="PTHR21477:SF12">
    <property type="entry name" value="PROTEIN PHLOEM PROTEIN 2-LIKE A10"/>
    <property type="match status" value="1"/>
</dbReference>
<dbReference type="PANTHER" id="PTHR21477">
    <property type="entry name" value="ZGC:172139"/>
    <property type="match status" value="1"/>
</dbReference>
<accession>A0A835VBF0</accession>
<gene>
    <name evidence="2" type="ORF">HPP92_007628</name>
</gene>
<keyword evidence="1" id="KW-1133">Transmembrane helix</keyword>
<evidence type="ECO:0008006" key="4">
    <source>
        <dbReference type="Google" id="ProtNLM"/>
    </source>
</evidence>
<protein>
    <recommendedName>
        <fullName evidence="4">Protein PHLOEM PROTEIN 2-LIKE A10</fullName>
    </recommendedName>
</protein>
<evidence type="ECO:0000313" key="3">
    <source>
        <dbReference type="Proteomes" id="UP000639772"/>
    </source>
</evidence>
<sequence length="404" mass="44307">MAHALAGATLDFSRRRRRWILFLAAAGLSGYGAYRVYHMPSVVAKRRKVLKFFEALVSVAEAVSLSADTVKLASSDLNQFLRSNSDEIPQSLKQIAKVARSDELAASFSILSEALTVGIIRGLSSVPNSQRPEAQSSSSFSDKLLETLFSNKSAGFASVVVGSFARNMVMAFYSSRGIDSCAQSNLCDRDVPDWVNVMCSDKCRGLIADSIQLFVSTAVTVYLDKIMEVNTYDEFFSGLSNPKHKAQVEDMLVSVCNGAVETLVKTSHGVLTNSTSGSSMSDRNDVNQVLPPQSPLHYTTVKSKECSGGWVDHVSSVLAVPSNRQFVIDVTGRVTFESIRSFLEFLMWWIHDSFKSGINVFREEVVERCKDVMRYMSAKTMLVFGLCLALCMRVAAGPKALMAV</sequence>
<reference evidence="2 3" key="1">
    <citation type="journal article" date="2020" name="Nat. Food">
        <title>A phased Vanilla planifolia genome enables genetic improvement of flavour and production.</title>
        <authorList>
            <person name="Hasing T."/>
            <person name="Tang H."/>
            <person name="Brym M."/>
            <person name="Khazi F."/>
            <person name="Huang T."/>
            <person name="Chambers A.H."/>
        </authorList>
    </citation>
    <scope>NUCLEOTIDE SEQUENCE [LARGE SCALE GENOMIC DNA]</scope>
    <source>
        <tissue evidence="2">Leaf</tissue>
    </source>
</reference>
<evidence type="ECO:0000313" key="2">
    <source>
        <dbReference type="EMBL" id="KAG0490765.1"/>
    </source>
</evidence>